<comment type="caution">
    <text evidence="1">The sequence shown here is derived from an EMBL/GenBank/DDBJ whole genome shotgun (WGS) entry which is preliminary data.</text>
</comment>
<dbReference type="AlphaFoldDB" id="A0A151NBZ9"/>
<proteinExistence type="predicted"/>
<evidence type="ECO:0000313" key="1">
    <source>
        <dbReference type="EMBL" id="KYO34149.1"/>
    </source>
</evidence>
<dbReference type="Proteomes" id="UP000050525">
    <property type="component" value="Unassembled WGS sequence"/>
</dbReference>
<dbReference type="EMBL" id="AKHW03003573">
    <property type="protein sequence ID" value="KYO34149.1"/>
    <property type="molecule type" value="Genomic_DNA"/>
</dbReference>
<accession>A0A151NBZ9</accession>
<protein>
    <submittedName>
        <fullName evidence="1">Uncharacterized protein</fullName>
    </submittedName>
</protein>
<name>A0A151NBZ9_ALLMI</name>
<reference evidence="1 2" key="1">
    <citation type="journal article" date="2012" name="Genome Biol.">
        <title>Sequencing three crocodilian genomes to illuminate the evolution of archosaurs and amniotes.</title>
        <authorList>
            <person name="St John J.A."/>
            <person name="Braun E.L."/>
            <person name="Isberg S.R."/>
            <person name="Miles L.G."/>
            <person name="Chong A.Y."/>
            <person name="Gongora J."/>
            <person name="Dalzell P."/>
            <person name="Moran C."/>
            <person name="Bed'hom B."/>
            <person name="Abzhanov A."/>
            <person name="Burgess S.C."/>
            <person name="Cooksey A.M."/>
            <person name="Castoe T.A."/>
            <person name="Crawford N.G."/>
            <person name="Densmore L.D."/>
            <person name="Drew J.C."/>
            <person name="Edwards S.V."/>
            <person name="Faircloth B.C."/>
            <person name="Fujita M.K."/>
            <person name="Greenwold M.J."/>
            <person name="Hoffmann F.G."/>
            <person name="Howard J.M."/>
            <person name="Iguchi T."/>
            <person name="Janes D.E."/>
            <person name="Khan S.Y."/>
            <person name="Kohno S."/>
            <person name="de Koning A.J."/>
            <person name="Lance S.L."/>
            <person name="McCarthy F.M."/>
            <person name="McCormack J.E."/>
            <person name="Merchant M.E."/>
            <person name="Peterson D.G."/>
            <person name="Pollock D.D."/>
            <person name="Pourmand N."/>
            <person name="Raney B.J."/>
            <person name="Roessler K.A."/>
            <person name="Sanford J.R."/>
            <person name="Sawyer R.H."/>
            <person name="Schmidt C.J."/>
            <person name="Triplett E.W."/>
            <person name="Tuberville T.D."/>
            <person name="Venegas-Anaya M."/>
            <person name="Howard J.T."/>
            <person name="Jarvis E.D."/>
            <person name="Guillette L.J.Jr."/>
            <person name="Glenn T.C."/>
            <person name="Green R.E."/>
            <person name="Ray D.A."/>
        </authorList>
    </citation>
    <scope>NUCLEOTIDE SEQUENCE [LARGE SCALE GENOMIC DNA]</scope>
    <source>
        <strain evidence="1">KSC_2009_1</strain>
    </source>
</reference>
<gene>
    <name evidence="1" type="ORF">Y1Q_0016130</name>
</gene>
<keyword evidence="2" id="KW-1185">Reference proteome</keyword>
<evidence type="ECO:0000313" key="2">
    <source>
        <dbReference type="Proteomes" id="UP000050525"/>
    </source>
</evidence>
<organism evidence="1 2">
    <name type="scientific">Alligator mississippiensis</name>
    <name type="common">American alligator</name>
    <dbReference type="NCBI Taxonomy" id="8496"/>
    <lineage>
        <taxon>Eukaryota</taxon>
        <taxon>Metazoa</taxon>
        <taxon>Chordata</taxon>
        <taxon>Craniata</taxon>
        <taxon>Vertebrata</taxon>
        <taxon>Euteleostomi</taxon>
        <taxon>Archelosauria</taxon>
        <taxon>Archosauria</taxon>
        <taxon>Crocodylia</taxon>
        <taxon>Alligatoridae</taxon>
        <taxon>Alligatorinae</taxon>
        <taxon>Alligator</taxon>
    </lineage>
</organism>
<sequence length="230" mass="25806">MIGASLGILVAAGAATATAFYCWRRRKGGKPSYNVSELQGSEQCLLGQELELSRIQVLLHWDPLEEVPFAVHLDSFFPRRIHCIKWNWDGEGAGREESPNISPNLDGIFMVTGIWRVPCRRLTCLDLQVQVSVQHSPGDPQWRESFTWGTLAPEVSEISKSESDSADYSINPGMAFLAPDGKSFQQETRLTITHAKIKDLDHECICQTAIQAVQKWPSCPSCRFWSPDSW</sequence>